<evidence type="ECO:0000256" key="2">
    <source>
        <dbReference type="SAM" id="MobiDB-lite"/>
    </source>
</evidence>
<dbReference type="InterPro" id="IPR007110">
    <property type="entry name" value="Ig-like_dom"/>
</dbReference>
<dbReference type="InterPro" id="IPR050964">
    <property type="entry name" value="Striated_Muscle_Regulatory"/>
</dbReference>
<dbReference type="PROSITE" id="PS50835">
    <property type="entry name" value="IG_LIKE"/>
    <property type="match status" value="1"/>
</dbReference>
<protein>
    <recommendedName>
        <fullName evidence="3">Ig-like domain-containing protein</fullName>
    </recommendedName>
</protein>
<dbReference type="EMBL" id="CAWYQH010000002">
    <property type="protein sequence ID" value="CAK8673800.1"/>
    <property type="molecule type" value="Genomic_DNA"/>
</dbReference>
<name>A0ABP0F5V3_CLALP</name>
<feature type="domain" description="Ig-like" evidence="3">
    <location>
        <begin position="592"/>
        <end position="667"/>
    </location>
</feature>
<dbReference type="Gene3D" id="2.60.40.10">
    <property type="entry name" value="Immunoglobulins"/>
    <property type="match status" value="1"/>
</dbReference>
<evidence type="ECO:0000313" key="4">
    <source>
        <dbReference type="EMBL" id="CAK8673800.1"/>
    </source>
</evidence>
<dbReference type="Proteomes" id="UP001642483">
    <property type="component" value="Unassembled WGS sequence"/>
</dbReference>
<dbReference type="PANTHER" id="PTHR13817">
    <property type="entry name" value="TITIN"/>
    <property type="match status" value="1"/>
</dbReference>
<comment type="caution">
    <text evidence="4">The sequence shown here is derived from an EMBL/GenBank/DDBJ whole genome shotgun (WGS) entry which is preliminary data.</text>
</comment>
<evidence type="ECO:0000259" key="3">
    <source>
        <dbReference type="PROSITE" id="PS50835"/>
    </source>
</evidence>
<reference evidence="4 5" key="1">
    <citation type="submission" date="2024-02" db="EMBL/GenBank/DDBJ databases">
        <authorList>
            <person name="Daric V."/>
            <person name="Darras S."/>
        </authorList>
    </citation>
    <scope>NUCLEOTIDE SEQUENCE [LARGE SCALE GENOMIC DNA]</scope>
</reference>
<dbReference type="Pfam" id="PF07679">
    <property type="entry name" value="I-set"/>
    <property type="match status" value="1"/>
</dbReference>
<dbReference type="SUPFAM" id="SSF48726">
    <property type="entry name" value="Immunoglobulin"/>
    <property type="match status" value="1"/>
</dbReference>
<evidence type="ECO:0000313" key="5">
    <source>
        <dbReference type="Proteomes" id="UP001642483"/>
    </source>
</evidence>
<gene>
    <name evidence="4" type="ORF">CVLEPA_LOCUS3551</name>
</gene>
<keyword evidence="1" id="KW-0677">Repeat</keyword>
<accession>A0ABP0F5V3</accession>
<dbReference type="PANTHER" id="PTHR13817:SF166">
    <property type="entry name" value="NEURONAL IGCAM-RELATED"/>
    <property type="match status" value="1"/>
</dbReference>
<evidence type="ECO:0000256" key="1">
    <source>
        <dbReference type="ARBA" id="ARBA00022737"/>
    </source>
</evidence>
<organism evidence="4 5">
    <name type="scientific">Clavelina lepadiformis</name>
    <name type="common">Light-bulb sea squirt</name>
    <name type="synonym">Ascidia lepadiformis</name>
    <dbReference type="NCBI Taxonomy" id="159417"/>
    <lineage>
        <taxon>Eukaryota</taxon>
        <taxon>Metazoa</taxon>
        <taxon>Chordata</taxon>
        <taxon>Tunicata</taxon>
        <taxon>Ascidiacea</taxon>
        <taxon>Aplousobranchia</taxon>
        <taxon>Clavelinidae</taxon>
        <taxon>Clavelina</taxon>
    </lineage>
</organism>
<dbReference type="InterPro" id="IPR013783">
    <property type="entry name" value="Ig-like_fold"/>
</dbReference>
<feature type="region of interest" description="Disordered" evidence="2">
    <location>
        <begin position="88"/>
        <end position="107"/>
    </location>
</feature>
<proteinExistence type="predicted"/>
<dbReference type="InterPro" id="IPR036179">
    <property type="entry name" value="Ig-like_dom_sf"/>
</dbReference>
<dbReference type="InterPro" id="IPR013098">
    <property type="entry name" value="Ig_I-set"/>
</dbReference>
<keyword evidence="5" id="KW-1185">Reference proteome</keyword>
<sequence length="686" mass="75592">MTSEPHHDDKSIENVKVQFAMPRNCHTETLSVKSECRGSNNADVSESSNNHLPFCTTDENFEALLFGEHSLCSTPVDRIRSPISTQSTVESVFENEPGNETSGSSCDEDLNKRVQWIQQGESSESDFRRGSVPYPMSLVQVRHASEDTGIYSLPPGFIVDTKKRSRLHSPDYDCSQNVLRFSSDVAPSPRTDKRLKKISGFQSMRNKSFSRSLSSSSSRSSGVAVGSGDLVRAMSQNEYFDKLFQSSQDDTSAAASNDENALCDMLSFQPILRENENEGASDCYENIQQSHNEGLNKLPAKLAEVANTPPSSTLLLQHEVASVVENEKEETCSLSEWQNTKNSDVTATGGLCSDISELSMIRDTGCSSFDQTQSNVKETGTTRSNMADCLRDFSETESLRAFEEACSDLMTDSSSVLSMASCDHVPMRASTNDPERNCLATLKNPLGTCDVERFSRKEPTCHEIISKEKSRFSQPHSLKKICKIVLYSSSENFTNLPGHDTKGSKVIQKLDELIQTLTEFSKKENVVVSSLEIGKICSNSSQRSGQEFYSVNAVRPLKVAIEPISSKMSTEIGESSTGKNAPNKPLAKQQRPHFVIQLQDLTIFDEQPAALNVSVTGNPEPEITWYYNGMHLRQDQVTNEILANGSGVYTCVAKNVAGEATSQATLTVVPRKQPLDGDNGKSMYFQ</sequence>